<dbReference type="PIRSF" id="PIRSF006806">
    <property type="entry name" value="FTHF_cligase"/>
    <property type="match status" value="1"/>
</dbReference>
<dbReference type="Gene3D" id="3.40.50.10420">
    <property type="entry name" value="NagB/RpiA/CoA transferase-like"/>
    <property type="match status" value="1"/>
</dbReference>
<evidence type="ECO:0000313" key="6">
    <source>
        <dbReference type="EMBL" id="PRY23588.1"/>
    </source>
</evidence>
<sequence>MNLAERKATERAAAYARRKTAHARHRAAASAQLESYLRGVTGQVIAGYLPIRTEADPLPAMGALSARNRICVPVVEGHGCPLTFRDWRPGCALEEGSFKVMIPVGGAVLVPNVLIVPLVAFDAGLYRLGYGGGFYDRTLERLRATGPVRAIGFAYGDQQTEALPLEPTDQRLDEVVTENGVLPLDP</sequence>
<evidence type="ECO:0000256" key="4">
    <source>
        <dbReference type="PIRSR" id="PIRSR006806-1"/>
    </source>
</evidence>
<protein>
    <recommendedName>
        <fullName evidence="5">5-formyltetrahydrofolate cyclo-ligase</fullName>
        <ecNumber evidence="5">6.3.3.2</ecNumber>
    </recommendedName>
</protein>
<comment type="similarity">
    <text evidence="1 5">Belongs to the 5-formyltetrahydrofolate cyclo-ligase family.</text>
</comment>
<dbReference type="GO" id="GO:0035999">
    <property type="term" value="P:tetrahydrofolate interconversion"/>
    <property type="evidence" value="ECO:0007669"/>
    <property type="project" value="TreeGrafter"/>
</dbReference>
<comment type="cofactor">
    <cofactor evidence="5">
        <name>Mg(2+)</name>
        <dbReference type="ChEBI" id="CHEBI:18420"/>
    </cofactor>
</comment>
<comment type="caution">
    <text evidence="6">The sequence shown here is derived from an EMBL/GenBank/DDBJ whole genome shotgun (WGS) entry which is preliminary data.</text>
</comment>
<dbReference type="EMBL" id="PVTD01000004">
    <property type="protein sequence ID" value="PRY23588.1"/>
    <property type="molecule type" value="Genomic_DNA"/>
</dbReference>
<feature type="binding site" evidence="4">
    <location>
        <position position="54"/>
    </location>
    <ligand>
        <name>substrate</name>
    </ligand>
</feature>
<keyword evidence="5" id="KW-0460">Magnesium</keyword>
<accession>A0A2T0RQZ1</accession>
<dbReference type="InterPro" id="IPR037171">
    <property type="entry name" value="NagB/RpiA_transferase-like"/>
</dbReference>
<dbReference type="OrthoDB" id="9801938at2"/>
<evidence type="ECO:0000256" key="2">
    <source>
        <dbReference type="ARBA" id="ARBA00022741"/>
    </source>
</evidence>
<keyword evidence="6" id="KW-0436">Ligase</keyword>
<dbReference type="GO" id="GO:0009396">
    <property type="term" value="P:folic acid-containing compound biosynthetic process"/>
    <property type="evidence" value="ECO:0007669"/>
    <property type="project" value="TreeGrafter"/>
</dbReference>
<organism evidence="6 7">
    <name type="scientific">Aliiruegeria haliotis</name>
    <dbReference type="NCBI Taxonomy" id="1280846"/>
    <lineage>
        <taxon>Bacteria</taxon>
        <taxon>Pseudomonadati</taxon>
        <taxon>Pseudomonadota</taxon>
        <taxon>Alphaproteobacteria</taxon>
        <taxon>Rhodobacterales</taxon>
        <taxon>Roseobacteraceae</taxon>
        <taxon>Aliiruegeria</taxon>
    </lineage>
</organism>
<dbReference type="InterPro" id="IPR002698">
    <property type="entry name" value="FTHF_cligase"/>
</dbReference>
<comment type="catalytic activity">
    <reaction evidence="5">
        <text>(6S)-5-formyl-5,6,7,8-tetrahydrofolate + ATP = (6R)-5,10-methenyltetrahydrofolate + ADP + phosphate</text>
        <dbReference type="Rhea" id="RHEA:10488"/>
        <dbReference type="ChEBI" id="CHEBI:30616"/>
        <dbReference type="ChEBI" id="CHEBI:43474"/>
        <dbReference type="ChEBI" id="CHEBI:57455"/>
        <dbReference type="ChEBI" id="CHEBI:57457"/>
        <dbReference type="ChEBI" id="CHEBI:456216"/>
        <dbReference type="EC" id="6.3.3.2"/>
    </reaction>
</comment>
<dbReference type="NCBIfam" id="TIGR02727">
    <property type="entry name" value="MTHFS_bact"/>
    <property type="match status" value="1"/>
</dbReference>
<keyword evidence="5" id="KW-0479">Metal-binding</keyword>
<dbReference type="GO" id="GO:0046872">
    <property type="term" value="F:metal ion binding"/>
    <property type="evidence" value="ECO:0007669"/>
    <property type="project" value="UniProtKB-KW"/>
</dbReference>
<reference evidence="6 7" key="1">
    <citation type="submission" date="2018-03" db="EMBL/GenBank/DDBJ databases">
        <title>Genomic Encyclopedia of Archaeal and Bacterial Type Strains, Phase II (KMG-II): from individual species to whole genera.</title>
        <authorList>
            <person name="Goeker M."/>
        </authorList>
    </citation>
    <scope>NUCLEOTIDE SEQUENCE [LARGE SCALE GENOMIC DNA]</scope>
    <source>
        <strain evidence="6 7">DSM 29328</strain>
    </source>
</reference>
<dbReference type="Proteomes" id="UP000239480">
    <property type="component" value="Unassembled WGS sequence"/>
</dbReference>
<keyword evidence="2 4" id="KW-0547">Nucleotide-binding</keyword>
<name>A0A2T0RQZ1_9RHOB</name>
<dbReference type="GO" id="GO:0030272">
    <property type="term" value="F:5-formyltetrahydrofolate cyclo-ligase activity"/>
    <property type="evidence" value="ECO:0007669"/>
    <property type="project" value="UniProtKB-EC"/>
</dbReference>
<dbReference type="Pfam" id="PF01812">
    <property type="entry name" value="5-FTHF_cyc-lig"/>
    <property type="match status" value="1"/>
</dbReference>
<keyword evidence="7" id="KW-1185">Reference proteome</keyword>
<evidence type="ECO:0000256" key="3">
    <source>
        <dbReference type="ARBA" id="ARBA00022840"/>
    </source>
</evidence>
<feature type="binding site" evidence="4">
    <location>
        <position position="49"/>
    </location>
    <ligand>
        <name>substrate</name>
    </ligand>
</feature>
<gene>
    <name evidence="6" type="ORF">CLV78_10478</name>
</gene>
<dbReference type="GO" id="GO:0005524">
    <property type="term" value="F:ATP binding"/>
    <property type="evidence" value="ECO:0007669"/>
    <property type="project" value="UniProtKB-KW"/>
</dbReference>
<dbReference type="PANTHER" id="PTHR23407:SF1">
    <property type="entry name" value="5-FORMYLTETRAHYDROFOLATE CYCLO-LIGASE"/>
    <property type="match status" value="1"/>
</dbReference>
<dbReference type="AlphaFoldDB" id="A0A2T0RQZ1"/>
<dbReference type="PANTHER" id="PTHR23407">
    <property type="entry name" value="ATPASE INHIBITOR/5-FORMYLTETRAHYDROFOLATE CYCLO-LIGASE"/>
    <property type="match status" value="1"/>
</dbReference>
<dbReference type="RefSeq" id="WP_106204989.1">
    <property type="nucleotide sequence ID" value="NZ_PVTD01000004.1"/>
</dbReference>
<feature type="binding site" evidence="4">
    <location>
        <begin position="127"/>
        <end position="135"/>
    </location>
    <ligand>
        <name>ATP</name>
        <dbReference type="ChEBI" id="CHEBI:30616"/>
    </ligand>
</feature>
<proteinExistence type="inferred from homology"/>
<evidence type="ECO:0000256" key="5">
    <source>
        <dbReference type="RuleBase" id="RU361279"/>
    </source>
</evidence>
<evidence type="ECO:0000313" key="7">
    <source>
        <dbReference type="Proteomes" id="UP000239480"/>
    </source>
</evidence>
<dbReference type="InterPro" id="IPR024185">
    <property type="entry name" value="FTHF_cligase-like_sf"/>
</dbReference>
<dbReference type="SUPFAM" id="SSF100950">
    <property type="entry name" value="NagB/RpiA/CoA transferase-like"/>
    <property type="match status" value="1"/>
</dbReference>
<keyword evidence="3 4" id="KW-0067">ATP-binding</keyword>
<evidence type="ECO:0000256" key="1">
    <source>
        <dbReference type="ARBA" id="ARBA00010638"/>
    </source>
</evidence>
<dbReference type="EC" id="6.3.3.2" evidence="5"/>